<reference evidence="1 2" key="1">
    <citation type="submission" date="2015-09" db="EMBL/GenBank/DDBJ databases">
        <title>Genome announcement of multiple Pseudomonas syringae strains.</title>
        <authorList>
            <person name="Thakur S."/>
            <person name="Wang P.W."/>
            <person name="Gong Y."/>
            <person name="Weir B.S."/>
            <person name="Guttman D.S."/>
        </authorList>
    </citation>
    <scope>NUCLEOTIDE SEQUENCE [LARGE SCALE GENOMIC DNA]</scope>
    <source>
        <strain evidence="1 2">ICMP9151</strain>
    </source>
</reference>
<sequence>MVFLKSRERDPNLLALLAECRMYANRLLEQAT</sequence>
<proteinExistence type="predicted"/>
<comment type="caution">
    <text evidence="1">The sequence shown here is derived from an EMBL/GenBank/DDBJ whole genome shotgun (WGS) entry which is preliminary data.</text>
</comment>
<dbReference type="EMBL" id="LJRO01000076">
    <property type="protein sequence ID" value="KPZ05920.1"/>
    <property type="molecule type" value="Genomic_DNA"/>
</dbReference>
<evidence type="ECO:0000313" key="2">
    <source>
        <dbReference type="Proteomes" id="UP000050523"/>
    </source>
</evidence>
<gene>
    <name evidence="1" type="ORF">ALO43_200335</name>
</gene>
<keyword evidence="1" id="KW-0675">Receptor</keyword>
<dbReference type="AlphaFoldDB" id="A0AA40P7G8"/>
<accession>A0AA40P7G8</accession>
<evidence type="ECO:0000313" key="1">
    <source>
        <dbReference type="EMBL" id="KPZ05920.1"/>
    </source>
</evidence>
<organism evidence="1 2">
    <name type="scientific">Pseudomonas tremae</name>
    <dbReference type="NCBI Taxonomy" id="200454"/>
    <lineage>
        <taxon>Bacteria</taxon>
        <taxon>Pseudomonadati</taxon>
        <taxon>Pseudomonadota</taxon>
        <taxon>Gammaproteobacteria</taxon>
        <taxon>Pseudomonadales</taxon>
        <taxon>Pseudomonadaceae</taxon>
        <taxon>Pseudomonas</taxon>
    </lineage>
</organism>
<protein>
    <submittedName>
        <fullName evidence="1">TonB-dependent siderophore receptor</fullName>
    </submittedName>
</protein>
<dbReference type="Proteomes" id="UP000050523">
    <property type="component" value="Unassembled WGS sequence"/>
</dbReference>
<name>A0AA40P7G8_9PSED</name>